<feature type="transmembrane region" description="Helical" evidence="1">
    <location>
        <begin position="415"/>
        <end position="431"/>
    </location>
</feature>
<dbReference type="RefSeq" id="WP_144307280.1">
    <property type="nucleotide sequence ID" value="NZ_QMIF01000021.1"/>
</dbReference>
<feature type="transmembrane region" description="Helical" evidence="1">
    <location>
        <begin position="65"/>
        <end position="86"/>
    </location>
</feature>
<organism evidence="3 4">
    <name type="scientific">Oceanidesulfovibrio marinus</name>
    <dbReference type="NCBI Taxonomy" id="370038"/>
    <lineage>
        <taxon>Bacteria</taxon>
        <taxon>Pseudomonadati</taxon>
        <taxon>Thermodesulfobacteriota</taxon>
        <taxon>Desulfovibrionia</taxon>
        <taxon>Desulfovibrionales</taxon>
        <taxon>Desulfovibrionaceae</taxon>
        <taxon>Oceanidesulfovibrio</taxon>
    </lineage>
</organism>
<dbReference type="PANTHER" id="PTHR35342">
    <property type="entry name" value="TRICARBOXYLIC TRANSPORT PROTEIN"/>
    <property type="match status" value="1"/>
</dbReference>
<feature type="transmembrane region" description="Helical" evidence="1">
    <location>
        <begin position="113"/>
        <end position="134"/>
    </location>
</feature>
<dbReference type="Proteomes" id="UP000434052">
    <property type="component" value="Unassembled WGS sequence"/>
</dbReference>
<evidence type="ECO:0000256" key="1">
    <source>
        <dbReference type="SAM" id="Phobius"/>
    </source>
</evidence>
<sequence length="510" mass="53987">MNGLSFDWGAISQALVTIVEPWTLLLIFCGVLGGLVLGMIPGLTAAMGVALMIPFTFTMPPQIGMSLLVAVFVGGISGGCLTAILIRMPGTPSSVATVIDGFPMAQKGQAGRAIGNAVVASFFGTTISAIILVFSAPLLATFALKFYFAEYVAVGIFGLTAVAALTGNTVSRGLLSAVLGMLVATIGISEADGLPRFDFGFTQMTGGIRLLPALIGLFAISQIMHEVSRTKKLQITTTAPIDRIFPSLADIRHNLVNYVRSSIIGTVVGVIPAMGGGPAGLISYAQAKSSSKTPDQFGKGSVEGVIAAESANNATIGGALIIMLTLGIPGDPVTAILLGGLMIHGLQPGPQLFMNNPEVIYSTYFSVFFGSLCMMVIMLCASRMLAKVASVPTQILMPVLFVLAAVGTYSLNNRVFDVGVMCAFGVVGYIFDRWRYPLPPFVLGLVLGPIVEINFRKMYSSYGNAWDLVTRPISLSLLILSVLSILFSIWRHRKHHREMSASTWEEETTA</sequence>
<comment type="caution">
    <text evidence="3">The sequence shown here is derived from an EMBL/GenBank/DDBJ whole genome shotgun (WGS) entry which is preliminary data.</text>
</comment>
<name>A0A6P1ZAL3_9BACT</name>
<feature type="transmembrane region" description="Helical" evidence="1">
    <location>
        <begin position="206"/>
        <end position="224"/>
    </location>
</feature>
<reference evidence="3 4" key="1">
    <citation type="submission" date="2018-06" db="EMBL/GenBank/DDBJ databases">
        <title>Complete genome of Desulfovibrio marinus P48SEP.</title>
        <authorList>
            <person name="Crispim J.S."/>
            <person name="Vidigal P.M.P."/>
            <person name="Silva L.C.F."/>
            <person name="Araujo L.C."/>
            <person name="Laguardia C.N."/>
            <person name="Dias R.S."/>
            <person name="Sousa M.P."/>
            <person name="Paula S.O."/>
            <person name="Silva C."/>
        </authorList>
    </citation>
    <scope>NUCLEOTIDE SEQUENCE [LARGE SCALE GENOMIC DNA]</scope>
    <source>
        <strain evidence="3 4">P48SEP</strain>
    </source>
</reference>
<feature type="transmembrane region" description="Helical" evidence="1">
    <location>
        <begin position="25"/>
        <end position="53"/>
    </location>
</feature>
<evidence type="ECO:0000313" key="3">
    <source>
        <dbReference type="EMBL" id="TVM30615.1"/>
    </source>
</evidence>
<keyword evidence="1" id="KW-1133">Transmembrane helix</keyword>
<accession>A0A6P1ZAL3</accession>
<proteinExistence type="predicted"/>
<evidence type="ECO:0000259" key="2">
    <source>
        <dbReference type="Pfam" id="PF01970"/>
    </source>
</evidence>
<feature type="transmembrane region" description="Helical" evidence="1">
    <location>
        <begin position="146"/>
        <end position="167"/>
    </location>
</feature>
<evidence type="ECO:0000313" key="4">
    <source>
        <dbReference type="Proteomes" id="UP000434052"/>
    </source>
</evidence>
<dbReference type="EMBL" id="QMIF01000021">
    <property type="protein sequence ID" value="TVM30615.1"/>
    <property type="molecule type" value="Genomic_DNA"/>
</dbReference>
<feature type="transmembrane region" description="Helical" evidence="1">
    <location>
        <begin position="320"/>
        <end position="343"/>
    </location>
</feature>
<dbReference type="AlphaFoldDB" id="A0A6P1ZAL3"/>
<dbReference type="InterPro" id="IPR002823">
    <property type="entry name" value="DUF112_TM"/>
</dbReference>
<dbReference type="OrthoDB" id="9781349at2"/>
<protein>
    <recommendedName>
        <fullName evidence="2">DUF112 domain-containing protein</fullName>
    </recommendedName>
</protein>
<feature type="transmembrane region" description="Helical" evidence="1">
    <location>
        <begin position="363"/>
        <end position="381"/>
    </location>
</feature>
<dbReference type="Pfam" id="PF01970">
    <property type="entry name" value="TctA"/>
    <property type="match status" value="1"/>
</dbReference>
<dbReference type="PANTHER" id="PTHR35342:SF5">
    <property type="entry name" value="TRICARBOXYLIC TRANSPORT PROTEIN"/>
    <property type="match status" value="1"/>
</dbReference>
<feature type="transmembrane region" description="Helical" evidence="1">
    <location>
        <begin position="438"/>
        <end position="456"/>
    </location>
</feature>
<keyword evidence="1" id="KW-0812">Transmembrane</keyword>
<feature type="transmembrane region" description="Helical" evidence="1">
    <location>
        <begin position="388"/>
        <end position="409"/>
    </location>
</feature>
<gene>
    <name evidence="3" type="ORF">DQK91_20495</name>
</gene>
<feature type="transmembrane region" description="Helical" evidence="1">
    <location>
        <begin position="468"/>
        <end position="490"/>
    </location>
</feature>
<keyword evidence="1" id="KW-0472">Membrane</keyword>
<feature type="domain" description="DUF112" evidence="2">
    <location>
        <begin position="24"/>
        <end position="443"/>
    </location>
</feature>
<feature type="transmembrane region" description="Helical" evidence="1">
    <location>
        <begin position="173"/>
        <end position="194"/>
    </location>
</feature>